<dbReference type="AlphaFoldDB" id="A0A0D5ZCA7"/>
<reference evidence="1 2" key="1">
    <citation type="journal article" date="2011" name="J. Bacteriol.">
        <title>Complete genome sequence of Paenibacillus polymyxa SC2, a strain of plant growth-promoting Rhizobacterium with broad-spectrum antimicrobial activity.</title>
        <authorList>
            <person name="Ma M."/>
            <person name="Wang C."/>
            <person name="Ding Y."/>
            <person name="Li L."/>
            <person name="Shen D."/>
            <person name="Jiang X."/>
            <person name="Guan D."/>
            <person name="Cao F."/>
            <person name="Chen H."/>
            <person name="Feng R."/>
            <person name="Wang X."/>
            <person name="Ge Y."/>
            <person name="Yao L."/>
            <person name="Bing X."/>
            <person name="Yang X."/>
            <person name="Li J."/>
            <person name="Du B."/>
        </authorList>
    </citation>
    <scope>NUCLEOTIDE SEQUENCE [LARGE SCALE GENOMIC DNA]</scope>
    <source>
        <strain evidence="1 2">SC2</strain>
        <plasmid evidence="2">pSC2</plasmid>
    </source>
</reference>
<sequence length="78" mass="9147">MIKNTEIPIQNERVELGIRYIGYTLGRDVYKDRDMLLLRKGLTLTESYIDRLKRNGVIHIYVYPGKAENSEASIHKHE</sequence>
<accession>A0A0D5ZCA7</accession>
<dbReference type="EMBL" id="CP002214">
    <property type="protein sequence ID" value="AKA44370.1"/>
    <property type="molecule type" value="Genomic_DNA"/>
</dbReference>
<geneLocation type="plasmid" evidence="1 2">
    <name>pSC2</name>
</geneLocation>
<organism evidence="1 2">
    <name type="scientific">Paenibacillus polymyxa (strain SC2)</name>
    <name type="common">Bacillus polymyxa</name>
    <dbReference type="NCBI Taxonomy" id="886882"/>
    <lineage>
        <taxon>Bacteria</taxon>
        <taxon>Bacillati</taxon>
        <taxon>Bacillota</taxon>
        <taxon>Bacilli</taxon>
        <taxon>Bacillales</taxon>
        <taxon>Paenibacillaceae</taxon>
        <taxon>Paenibacillus</taxon>
    </lineage>
</organism>
<evidence type="ECO:0000313" key="2">
    <source>
        <dbReference type="Proteomes" id="UP000006868"/>
    </source>
</evidence>
<dbReference type="KEGG" id="ppm:PPSC2_27020"/>
<dbReference type="PATRIC" id="fig|886882.15.peg.5714"/>
<name>A0A0D5ZCA7_PAEPS</name>
<evidence type="ECO:0000313" key="1">
    <source>
        <dbReference type="EMBL" id="AKA44370.1"/>
    </source>
</evidence>
<proteinExistence type="predicted"/>
<dbReference type="Proteomes" id="UP000006868">
    <property type="component" value="Plasmid pSC2"/>
</dbReference>
<keyword evidence="1" id="KW-0614">Plasmid</keyword>
<protein>
    <submittedName>
        <fullName evidence="1">Uncharacterized protein</fullName>
    </submittedName>
</protein>
<dbReference type="OrthoDB" id="1677843at2"/>
<gene>
    <name evidence="1" type="ORF">PPSC2_27020</name>
</gene>
<dbReference type="RefSeq" id="WP_043886179.1">
    <property type="nucleotide sequence ID" value="NC_014628.2"/>
</dbReference>
<dbReference type="HOGENOM" id="CLU_2618744_0_0_9"/>